<dbReference type="InterPro" id="IPR050270">
    <property type="entry name" value="DegV_domain_contain"/>
</dbReference>
<evidence type="ECO:0000313" key="3">
    <source>
        <dbReference type="Proteomes" id="UP000229757"/>
    </source>
</evidence>
<evidence type="ECO:0000256" key="1">
    <source>
        <dbReference type="ARBA" id="ARBA00023121"/>
    </source>
</evidence>
<dbReference type="AlphaFoldDB" id="A0A2K8KPZ2"/>
<reference evidence="2 3" key="1">
    <citation type="journal article" date="2017" name="Environ. Microbiol.">
        <title>Genomic and physiological analyses of 'Reinekea forsetii' reveal a versatile opportunistic lifestyle during spring algae blooms.</title>
        <authorList>
            <person name="Avci B."/>
            <person name="Hahnke R.L."/>
            <person name="Chafee M."/>
            <person name="Fischer T."/>
            <person name="Gruber-Vodicka H."/>
            <person name="Tegetmeyer H.E."/>
            <person name="Harder J."/>
            <person name="Fuchs B.M."/>
            <person name="Amann R.I."/>
            <person name="Teeling H."/>
        </authorList>
    </citation>
    <scope>NUCLEOTIDE SEQUENCE [LARGE SCALE GENOMIC DNA]</scope>
    <source>
        <strain evidence="2 3">Hel1_31_D35</strain>
    </source>
</reference>
<dbReference type="PROSITE" id="PS51482">
    <property type="entry name" value="DEGV"/>
    <property type="match status" value="1"/>
</dbReference>
<dbReference type="KEGG" id="rfo:REIFOR_01698"/>
<keyword evidence="1" id="KW-0446">Lipid-binding</keyword>
<dbReference type="InterPro" id="IPR003797">
    <property type="entry name" value="DegV"/>
</dbReference>
<dbReference type="OrthoDB" id="6190387at2"/>
<dbReference type="RefSeq" id="WP_100257147.1">
    <property type="nucleotide sequence ID" value="NZ_CP011797.1"/>
</dbReference>
<dbReference type="Proteomes" id="UP000229757">
    <property type="component" value="Chromosome"/>
</dbReference>
<name>A0A2K8KPZ2_9GAMM</name>
<proteinExistence type="predicted"/>
<sequence>MSIVLIVDAACDLPKDFLDKRGIHLLPISIKVDDKIYTDDKDSNRLQAFYRQNLLTLSHEAESAPYSSEQIHQIFMREIVPHVDFGLVQTVSKKRSAIHAHCVEAQRLIQRSCRGPKARGETNRMFSMRVMNSGTLFTGQGVLAAFTSDLIAANKSRHDILRLAEAFKRKIYGFVIPPDVAYIRDRARKRGETSLSALGAFVAKSFSIKPIIQAKNDETMPIAKVRGFDQAVNRLFAYGINRIKIGLLSPYVVVSIAGDEADLKRFDGFLELKAVAKLHQVELITCVMGLTSGLNVGPGAISLALAAEDHTFS</sequence>
<dbReference type="Gene3D" id="3.30.1180.10">
    <property type="match status" value="1"/>
</dbReference>
<organism evidence="2 3">
    <name type="scientific">Reinekea forsetii</name>
    <dbReference type="NCBI Taxonomy" id="1336806"/>
    <lineage>
        <taxon>Bacteria</taxon>
        <taxon>Pseudomonadati</taxon>
        <taxon>Pseudomonadota</taxon>
        <taxon>Gammaproteobacteria</taxon>
        <taxon>Oceanospirillales</taxon>
        <taxon>Saccharospirillaceae</taxon>
        <taxon>Reinekea</taxon>
    </lineage>
</organism>
<accession>A0A2K8KPZ2</accession>
<evidence type="ECO:0000313" key="2">
    <source>
        <dbReference type="EMBL" id="ATX76837.1"/>
    </source>
</evidence>
<dbReference type="SUPFAM" id="SSF82549">
    <property type="entry name" value="DAK1/DegV-like"/>
    <property type="match status" value="1"/>
</dbReference>
<dbReference type="InterPro" id="IPR043168">
    <property type="entry name" value="DegV_C"/>
</dbReference>
<dbReference type="EMBL" id="CP011797">
    <property type="protein sequence ID" value="ATX76837.1"/>
    <property type="molecule type" value="Genomic_DNA"/>
</dbReference>
<dbReference type="GO" id="GO:0008289">
    <property type="term" value="F:lipid binding"/>
    <property type="evidence" value="ECO:0007669"/>
    <property type="project" value="UniProtKB-KW"/>
</dbReference>
<gene>
    <name evidence="2" type="ORF">REIFOR_01698</name>
</gene>
<dbReference type="PANTHER" id="PTHR33434:SF2">
    <property type="entry name" value="FATTY ACID-BINDING PROTEIN TM_1468"/>
    <property type="match status" value="1"/>
</dbReference>
<protein>
    <submittedName>
        <fullName evidence="2">DegV family protein</fullName>
    </submittedName>
</protein>
<dbReference type="Pfam" id="PF02645">
    <property type="entry name" value="DegV"/>
    <property type="match status" value="1"/>
</dbReference>
<dbReference type="PANTHER" id="PTHR33434">
    <property type="entry name" value="DEGV DOMAIN-CONTAINING PROTEIN DR_1986-RELATED"/>
    <property type="match status" value="1"/>
</dbReference>
<keyword evidence="3" id="KW-1185">Reference proteome</keyword>
<dbReference type="Gene3D" id="3.40.50.10170">
    <property type="match status" value="1"/>
</dbReference>